<comment type="caution">
    <text evidence="1">The sequence shown here is derived from an EMBL/GenBank/DDBJ whole genome shotgun (WGS) entry which is preliminary data.</text>
</comment>
<reference evidence="1 2" key="1">
    <citation type="submission" date="2022-07" db="EMBL/GenBank/DDBJ databases">
        <title>Photobacterium pectinilyticum sp. nov., a marine bacterium isolated from surface seawater of Qingdao offshore.</title>
        <authorList>
            <person name="Wang X."/>
        </authorList>
    </citation>
    <scope>NUCLEOTIDE SEQUENCE [LARGE SCALE GENOMIC DNA]</scope>
    <source>
        <strain evidence="1 2">ZSDE20</strain>
    </source>
</reference>
<name>A0ABT1N3F1_9GAMM</name>
<dbReference type="Proteomes" id="UP001524460">
    <property type="component" value="Unassembled WGS sequence"/>
</dbReference>
<accession>A0ABT1N3F1</accession>
<gene>
    <name evidence="1" type="ORF">NHN17_09945</name>
</gene>
<dbReference type="EMBL" id="JANEYT010000018">
    <property type="protein sequence ID" value="MCQ1058379.1"/>
    <property type="molecule type" value="Genomic_DNA"/>
</dbReference>
<keyword evidence="2" id="KW-1185">Reference proteome</keyword>
<evidence type="ECO:0000313" key="2">
    <source>
        <dbReference type="Proteomes" id="UP001524460"/>
    </source>
</evidence>
<organism evidence="1 2">
    <name type="scientific">Photobacterium pectinilyticum</name>
    <dbReference type="NCBI Taxonomy" id="2906793"/>
    <lineage>
        <taxon>Bacteria</taxon>
        <taxon>Pseudomonadati</taxon>
        <taxon>Pseudomonadota</taxon>
        <taxon>Gammaproteobacteria</taxon>
        <taxon>Vibrionales</taxon>
        <taxon>Vibrionaceae</taxon>
        <taxon>Photobacterium</taxon>
    </lineage>
</organism>
<evidence type="ECO:0000313" key="1">
    <source>
        <dbReference type="EMBL" id="MCQ1058379.1"/>
    </source>
</evidence>
<evidence type="ECO:0008006" key="3">
    <source>
        <dbReference type="Google" id="ProtNLM"/>
    </source>
</evidence>
<dbReference type="RefSeq" id="WP_255042256.1">
    <property type="nucleotide sequence ID" value="NZ_JANEYT010000018.1"/>
</dbReference>
<sequence length="392" mass="44171">MLALQSVDKLPCFEYRKTNISQINIMIDAFNAQATIDPVGGDYDLTKRFNAERFASLLELASAAKSPIYNELYECGFDIPAQDFPKYYHQIAEDAMGYCRDFYEAELVKFGGIKRDINFVRATVSVDNECCALEVSENVFSVVADCVVACTVDMDKYSQSYSEAIMTMVPSLYILSEENCLEATVMDSFQLMDAEWQHGVDDYNLPFAPDVIRHLGDYVDNVDHLSDLELMELMGIKEDSLTPYGEPIEGGMVRAHIEAAIYTERQSERLSKVSHLGSWKAIFRHCIDSLPEPQTEDDKAVFPRLKTLRDQLENAPDRIYHEQDEVALSGSFIFAFMEGNDCLVENLINEINEHHWNSGLTSMSMVRSASDLLDLLTATALVNVLADIVSDD</sequence>
<proteinExistence type="predicted"/>
<protein>
    <recommendedName>
        <fullName evidence="3">PRTRC system protein F</fullName>
    </recommendedName>
</protein>